<evidence type="ECO:0000256" key="1">
    <source>
        <dbReference type="ARBA" id="ARBA00005964"/>
    </source>
</evidence>
<feature type="domain" description="Carboxylesterase type B" evidence="5">
    <location>
        <begin position="27"/>
        <end position="344"/>
    </location>
</feature>
<dbReference type="GO" id="GO:0006581">
    <property type="term" value="P:acetylcholine catabolic process"/>
    <property type="evidence" value="ECO:0007669"/>
    <property type="project" value="TreeGrafter"/>
</dbReference>
<dbReference type="InterPro" id="IPR050654">
    <property type="entry name" value="AChE-related_enzymes"/>
</dbReference>
<dbReference type="EMBL" id="CAJPIZ010008655">
    <property type="protein sequence ID" value="CAG2111302.1"/>
    <property type="molecule type" value="Genomic_DNA"/>
</dbReference>
<dbReference type="Gene3D" id="3.40.50.1820">
    <property type="entry name" value="alpha/beta hydrolase"/>
    <property type="match status" value="1"/>
</dbReference>
<sequence length="357" mass="40313">MFNNTDNSYVTTCFKYPRYLCHLPFVVNRFLGIPYAQPPVKNLRFKKPLPIEEPPKIVDATEWTPACYQNELFKEILINKTVSEDCLHLNVWSPKTDTERQYEEEALRPVLFWIHGGAYISDSASRQIYDAQWLAAKSDAVVVTINYRLDIFGFLYTGTDDAPGNVGLWDQALALEWVIDNIAYFGGDPKKITIVGENAGAFSVGVHLLSPISRNLFQNAVLISGSAINYIIGEKPEVAKKKWLLAANELACGDGKEFDDEAMECLRNREASELSKTLLKLSQTAKTKNKEFDEITPQMVFGDQFLPEEPLKMIADGNYKRSVSVLIGHTDDEGGYMLPMVDMEKYSTLRKARLLTT</sequence>
<evidence type="ECO:0000313" key="7">
    <source>
        <dbReference type="Proteomes" id="UP000759131"/>
    </source>
</evidence>
<dbReference type="EMBL" id="OC863230">
    <property type="protein sequence ID" value="CAD7630872.1"/>
    <property type="molecule type" value="Genomic_DNA"/>
</dbReference>
<proteinExistence type="inferred from homology"/>
<evidence type="ECO:0000259" key="5">
    <source>
        <dbReference type="Pfam" id="PF00135"/>
    </source>
</evidence>
<reference evidence="6" key="1">
    <citation type="submission" date="2020-11" db="EMBL/GenBank/DDBJ databases">
        <authorList>
            <person name="Tran Van P."/>
        </authorList>
    </citation>
    <scope>NUCLEOTIDE SEQUENCE</scope>
</reference>
<dbReference type="GO" id="GO:0003990">
    <property type="term" value="F:acetylcholinesterase activity"/>
    <property type="evidence" value="ECO:0007669"/>
    <property type="project" value="TreeGrafter"/>
</dbReference>
<dbReference type="InterPro" id="IPR029058">
    <property type="entry name" value="AB_hydrolase_fold"/>
</dbReference>
<evidence type="ECO:0000256" key="4">
    <source>
        <dbReference type="ARBA" id="ARBA00023180"/>
    </source>
</evidence>
<dbReference type="SUPFAM" id="SSF53474">
    <property type="entry name" value="alpha/beta-Hydrolases"/>
    <property type="match status" value="1"/>
</dbReference>
<dbReference type="Pfam" id="PF00135">
    <property type="entry name" value="COesterase"/>
    <property type="match status" value="1"/>
</dbReference>
<keyword evidence="4" id="KW-0325">Glycoprotein</keyword>
<dbReference type="GO" id="GO:0005886">
    <property type="term" value="C:plasma membrane"/>
    <property type="evidence" value="ECO:0007669"/>
    <property type="project" value="TreeGrafter"/>
</dbReference>
<dbReference type="InterPro" id="IPR002018">
    <property type="entry name" value="CarbesteraseB"/>
</dbReference>
<comment type="similarity">
    <text evidence="1">Belongs to the type-B carboxylesterase/lipase family.</text>
</comment>
<dbReference type="Proteomes" id="UP000759131">
    <property type="component" value="Unassembled WGS sequence"/>
</dbReference>
<dbReference type="GO" id="GO:0019695">
    <property type="term" value="P:choline metabolic process"/>
    <property type="evidence" value="ECO:0007669"/>
    <property type="project" value="TreeGrafter"/>
</dbReference>
<evidence type="ECO:0000313" key="6">
    <source>
        <dbReference type="EMBL" id="CAD7630872.1"/>
    </source>
</evidence>
<dbReference type="OrthoDB" id="3200163at2759"/>
<organism evidence="6">
    <name type="scientific">Medioppia subpectinata</name>
    <dbReference type="NCBI Taxonomy" id="1979941"/>
    <lineage>
        <taxon>Eukaryota</taxon>
        <taxon>Metazoa</taxon>
        <taxon>Ecdysozoa</taxon>
        <taxon>Arthropoda</taxon>
        <taxon>Chelicerata</taxon>
        <taxon>Arachnida</taxon>
        <taxon>Acari</taxon>
        <taxon>Acariformes</taxon>
        <taxon>Sarcoptiformes</taxon>
        <taxon>Oribatida</taxon>
        <taxon>Brachypylina</taxon>
        <taxon>Oppioidea</taxon>
        <taxon>Oppiidae</taxon>
        <taxon>Medioppia</taxon>
    </lineage>
</organism>
<keyword evidence="7" id="KW-1185">Reference proteome</keyword>
<protein>
    <recommendedName>
        <fullName evidence="5">Carboxylesterase type B domain-containing protein</fullName>
    </recommendedName>
</protein>
<dbReference type="PANTHER" id="PTHR43918:SF4">
    <property type="entry name" value="CARBOXYLIC ESTER HYDROLASE"/>
    <property type="match status" value="1"/>
</dbReference>
<dbReference type="PANTHER" id="PTHR43918">
    <property type="entry name" value="ACETYLCHOLINESTERASE"/>
    <property type="match status" value="1"/>
</dbReference>
<dbReference type="GO" id="GO:0005615">
    <property type="term" value="C:extracellular space"/>
    <property type="evidence" value="ECO:0007669"/>
    <property type="project" value="TreeGrafter"/>
</dbReference>
<keyword evidence="2" id="KW-0719">Serine esterase</keyword>
<accession>A0A7R9Q481</accession>
<dbReference type="AlphaFoldDB" id="A0A7R9Q481"/>
<keyword evidence="3" id="KW-0378">Hydrolase</keyword>
<name>A0A7R9Q481_9ACAR</name>
<gene>
    <name evidence="6" type="ORF">OSB1V03_LOCUS11283</name>
</gene>
<evidence type="ECO:0000256" key="2">
    <source>
        <dbReference type="ARBA" id="ARBA00022487"/>
    </source>
</evidence>
<evidence type="ECO:0000256" key="3">
    <source>
        <dbReference type="ARBA" id="ARBA00022801"/>
    </source>
</evidence>